<organism evidence="2">
    <name type="scientific">uncultured Solirubrobacteraceae bacterium</name>
    <dbReference type="NCBI Taxonomy" id="1162706"/>
    <lineage>
        <taxon>Bacteria</taxon>
        <taxon>Bacillati</taxon>
        <taxon>Actinomycetota</taxon>
        <taxon>Thermoleophilia</taxon>
        <taxon>Solirubrobacterales</taxon>
        <taxon>Solirubrobacteraceae</taxon>
        <taxon>environmental samples</taxon>
    </lineage>
</organism>
<sequence length="57" mass="5816">GRRPSAAGSALRGAGHRLPAHPQPCGRARAGLRPGVAVHRRGADFQRRAAAGAVAQL</sequence>
<dbReference type="AlphaFoldDB" id="A0A6J4RFC3"/>
<protein>
    <submittedName>
        <fullName evidence="2">Uncharacterized protein</fullName>
    </submittedName>
</protein>
<evidence type="ECO:0000256" key="1">
    <source>
        <dbReference type="SAM" id="MobiDB-lite"/>
    </source>
</evidence>
<reference evidence="2" key="1">
    <citation type="submission" date="2020-02" db="EMBL/GenBank/DDBJ databases">
        <authorList>
            <person name="Meier V. D."/>
        </authorList>
    </citation>
    <scope>NUCLEOTIDE SEQUENCE</scope>
    <source>
        <strain evidence="2">AVDCRST_MAG65</strain>
    </source>
</reference>
<gene>
    <name evidence="2" type="ORF">AVDCRST_MAG65-522</name>
</gene>
<feature type="non-terminal residue" evidence="2">
    <location>
        <position position="57"/>
    </location>
</feature>
<name>A0A6J4RFC3_9ACTN</name>
<feature type="non-terminal residue" evidence="2">
    <location>
        <position position="1"/>
    </location>
</feature>
<feature type="region of interest" description="Disordered" evidence="1">
    <location>
        <begin position="1"/>
        <end position="30"/>
    </location>
</feature>
<dbReference type="EMBL" id="CADCVL010000087">
    <property type="protein sequence ID" value="CAA9468311.1"/>
    <property type="molecule type" value="Genomic_DNA"/>
</dbReference>
<proteinExistence type="predicted"/>
<accession>A0A6J4RFC3</accession>
<evidence type="ECO:0000313" key="2">
    <source>
        <dbReference type="EMBL" id="CAA9468311.1"/>
    </source>
</evidence>